<dbReference type="GO" id="GO:0022857">
    <property type="term" value="F:transmembrane transporter activity"/>
    <property type="evidence" value="ECO:0007669"/>
    <property type="project" value="TreeGrafter"/>
</dbReference>
<feature type="transmembrane region" description="Helical" evidence="6">
    <location>
        <begin position="372"/>
        <end position="398"/>
    </location>
</feature>
<keyword evidence="2 6" id="KW-0812">Transmembrane</keyword>
<gene>
    <name evidence="7" type="ORF">ASPVEDRAFT_32568</name>
</gene>
<evidence type="ECO:0000256" key="5">
    <source>
        <dbReference type="SAM" id="MobiDB-lite"/>
    </source>
</evidence>
<feature type="transmembrane region" description="Helical" evidence="6">
    <location>
        <begin position="442"/>
        <end position="458"/>
    </location>
</feature>
<evidence type="ECO:0000256" key="2">
    <source>
        <dbReference type="ARBA" id="ARBA00022692"/>
    </source>
</evidence>
<dbReference type="PANTHER" id="PTHR23507">
    <property type="entry name" value="ZGC:174356"/>
    <property type="match status" value="1"/>
</dbReference>
<evidence type="ECO:0000256" key="3">
    <source>
        <dbReference type="ARBA" id="ARBA00022989"/>
    </source>
</evidence>
<feature type="transmembrane region" description="Helical" evidence="6">
    <location>
        <begin position="506"/>
        <end position="528"/>
    </location>
</feature>
<feature type="transmembrane region" description="Helical" evidence="6">
    <location>
        <begin position="164"/>
        <end position="188"/>
    </location>
</feature>
<name>A0A1L9PXL5_ASPVE</name>
<sequence>MSPKNVSSSLGDTAWDLVDLVSEEAAGNKPCDKTCNEKPSDNKDCDAEDKNEKHDENNNCNSRHYRQQKQTKLILLRVFMFTFTLSESLQPVALLQLLQSTICTEQYDQVEIMLSNWDVCRTQHTRQELAFINGILALLPILPEIACRFPYYKLSERKHIGRRGMLFCNSIGETFRLVWIVVVCYSRLMSVRWVWFSGVFLLLGGGSGVTRDLIETIRGDLGVGEDEHEKSFLAIAQTMTNIAGPAISLAVLHSQYYGITSLLVLTINLLLAPLLRAAIIPETLGLRSDQEENGIQGDQTVDGNSPSQDNQSIQAGIQNILCQIKTLPPQITAKLNISLLLTTARGLFEETALQCCNFIYASSSYSTGSGILAFYEAMCGLFLLVINPLMSALFTMAAPYHGNSLTMNDIRTISCIFLTELGVVTLRGLADYPLATLPQDCLVLGLGIFAMAGGRYVPKITAIRESGDLTPGQLSAARWLSNIGHRIFICCTAAMVNYIISLGMGASGISVSVGLYSLTFVLTTVMVARSVYLGESLRG</sequence>
<feature type="transmembrane region" description="Helical" evidence="6">
    <location>
        <begin position="479"/>
        <end position="500"/>
    </location>
</feature>
<dbReference type="GeneID" id="63726130"/>
<evidence type="ECO:0000256" key="6">
    <source>
        <dbReference type="SAM" id="Phobius"/>
    </source>
</evidence>
<feature type="compositionally biased region" description="Basic and acidic residues" evidence="5">
    <location>
        <begin position="30"/>
        <end position="57"/>
    </location>
</feature>
<evidence type="ECO:0000313" key="7">
    <source>
        <dbReference type="EMBL" id="OJJ06257.1"/>
    </source>
</evidence>
<feature type="region of interest" description="Disordered" evidence="5">
    <location>
        <begin position="291"/>
        <end position="310"/>
    </location>
</feature>
<evidence type="ECO:0000256" key="4">
    <source>
        <dbReference type="ARBA" id="ARBA00023136"/>
    </source>
</evidence>
<evidence type="ECO:0008006" key="9">
    <source>
        <dbReference type="Google" id="ProtNLM"/>
    </source>
</evidence>
<dbReference type="STRING" id="1036611.A0A1L9PXL5"/>
<feature type="region of interest" description="Disordered" evidence="5">
    <location>
        <begin position="27"/>
        <end position="62"/>
    </location>
</feature>
<keyword evidence="4 6" id="KW-0472">Membrane</keyword>
<feature type="transmembrane region" description="Helical" evidence="6">
    <location>
        <begin position="131"/>
        <end position="152"/>
    </location>
</feature>
<dbReference type="AlphaFoldDB" id="A0A1L9PXL5"/>
<dbReference type="EMBL" id="KV878134">
    <property type="protein sequence ID" value="OJJ06257.1"/>
    <property type="molecule type" value="Genomic_DNA"/>
</dbReference>
<feature type="transmembrane region" description="Helical" evidence="6">
    <location>
        <begin position="194"/>
        <end position="214"/>
    </location>
</feature>
<feature type="transmembrane region" description="Helical" evidence="6">
    <location>
        <begin position="256"/>
        <end position="279"/>
    </location>
</feature>
<accession>A0A1L9PXL5</accession>
<feature type="compositionally biased region" description="Polar residues" evidence="5">
    <location>
        <begin position="296"/>
        <end position="310"/>
    </location>
</feature>
<keyword evidence="3 6" id="KW-1133">Transmembrane helix</keyword>
<dbReference type="GO" id="GO:0016020">
    <property type="term" value="C:membrane"/>
    <property type="evidence" value="ECO:0007669"/>
    <property type="project" value="UniProtKB-SubCell"/>
</dbReference>
<protein>
    <recommendedName>
        <fullName evidence="9">Solute carrier family 40 protein</fullName>
    </recommendedName>
</protein>
<keyword evidence="8" id="KW-1185">Reference proteome</keyword>
<organism evidence="7 8">
    <name type="scientific">Aspergillus versicolor CBS 583.65</name>
    <dbReference type="NCBI Taxonomy" id="1036611"/>
    <lineage>
        <taxon>Eukaryota</taxon>
        <taxon>Fungi</taxon>
        <taxon>Dikarya</taxon>
        <taxon>Ascomycota</taxon>
        <taxon>Pezizomycotina</taxon>
        <taxon>Eurotiomycetes</taxon>
        <taxon>Eurotiomycetidae</taxon>
        <taxon>Eurotiales</taxon>
        <taxon>Aspergillaceae</taxon>
        <taxon>Aspergillus</taxon>
        <taxon>Aspergillus subgen. Nidulantes</taxon>
    </lineage>
</organism>
<dbReference type="VEuPathDB" id="FungiDB:ASPVEDRAFT_32568"/>
<comment type="subcellular location">
    <subcellularLocation>
        <location evidence="1">Membrane</location>
        <topology evidence="1">Multi-pass membrane protein</topology>
    </subcellularLocation>
</comment>
<reference evidence="8" key="1">
    <citation type="journal article" date="2017" name="Genome Biol.">
        <title>Comparative genomics reveals high biological diversity and specific adaptations in the industrially and medically important fungal genus Aspergillus.</title>
        <authorList>
            <person name="de Vries R.P."/>
            <person name="Riley R."/>
            <person name="Wiebenga A."/>
            <person name="Aguilar-Osorio G."/>
            <person name="Amillis S."/>
            <person name="Uchima C.A."/>
            <person name="Anderluh G."/>
            <person name="Asadollahi M."/>
            <person name="Askin M."/>
            <person name="Barry K."/>
            <person name="Battaglia E."/>
            <person name="Bayram O."/>
            <person name="Benocci T."/>
            <person name="Braus-Stromeyer S.A."/>
            <person name="Caldana C."/>
            <person name="Canovas D."/>
            <person name="Cerqueira G.C."/>
            <person name="Chen F."/>
            <person name="Chen W."/>
            <person name="Choi C."/>
            <person name="Clum A."/>
            <person name="Dos Santos R.A."/>
            <person name="Damasio A.R."/>
            <person name="Diallinas G."/>
            <person name="Emri T."/>
            <person name="Fekete E."/>
            <person name="Flipphi M."/>
            <person name="Freyberg S."/>
            <person name="Gallo A."/>
            <person name="Gournas C."/>
            <person name="Habgood R."/>
            <person name="Hainaut M."/>
            <person name="Harispe M.L."/>
            <person name="Henrissat B."/>
            <person name="Hilden K.S."/>
            <person name="Hope R."/>
            <person name="Hossain A."/>
            <person name="Karabika E."/>
            <person name="Karaffa L."/>
            <person name="Karanyi Z."/>
            <person name="Krasevec N."/>
            <person name="Kuo A."/>
            <person name="Kusch H."/>
            <person name="LaButti K."/>
            <person name="Lagendijk E.L."/>
            <person name="Lapidus A."/>
            <person name="Levasseur A."/>
            <person name="Lindquist E."/>
            <person name="Lipzen A."/>
            <person name="Logrieco A.F."/>
            <person name="MacCabe A."/>
            <person name="Maekelae M.R."/>
            <person name="Malavazi I."/>
            <person name="Melin P."/>
            <person name="Meyer V."/>
            <person name="Mielnichuk N."/>
            <person name="Miskei M."/>
            <person name="Molnar A.P."/>
            <person name="Mule G."/>
            <person name="Ngan C.Y."/>
            <person name="Orejas M."/>
            <person name="Orosz E."/>
            <person name="Ouedraogo J.P."/>
            <person name="Overkamp K.M."/>
            <person name="Park H.-S."/>
            <person name="Perrone G."/>
            <person name="Piumi F."/>
            <person name="Punt P.J."/>
            <person name="Ram A.F."/>
            <person name="Ramon A."/>
            <person name="Rauscher S."/>
            <person name="Record E."/>
            <person name="Riano-Pachon D.M."/>
            <person name="Robert V."/>
            <person name="Roehrig J."/>
            <person name="Ruller R."/>
            <person name="Salamov A."/>
            <person name="Salih N.S."/>
            <person name="Samson R.A."/>
            <person name="Sandor E."/>
            <person name="Sanguinetti M."/>
            <person name="Schuetze T."/>
            <person name="Sepcic K."/>
            <person name="Shelest E."/>
            <person name="Sherlock G."/>
            <person name="Sophianopoulou V."/>
            <person name="Squina F.M."/>
            <person name="Sun H."/>
            <person name="Susca A."/>
            <person name="Todd R.B."/>
            <person name="Tsang A."/>
            <person name="Unkles S.E."/>
            <person name="van de Wiele N."/>
            <person name="van Rossen-Uffink D."/>
            <person name="Oliveira J.V."/>
            <person name="Vesth T.C."/>
            <person name="Visser J."/>
            <person name="Yu J.-H."/>
            <person name="Zhou M."/>
            <person name="Andersen M.R."/>
            <person name="Archer D.B."/>
            <person name="Baker S.E."/>
            <person name="Benoit I."/>
            <person name="Brakhage A.A."/>
            <person name="Braus G.H."/>
            <person name="Fischer R."/>
            <person name="Frisvad J.C."/>
            <person name="Goldman G.H."/>
            <person name="Houbraken J."/>
            <person name="Oakley B."/>
            <person name="Pocsi I."/>
            <person name="Scazzocchio C."/>
            <person name="Seiboth B."/>
            <person name="vanKuyk P.A."/>
            <person name="Wortman J."/>
            <person name="Dyer P.S."/>
            <person name="Grigoriev I.V."/>
        </authorList>
    </citation>
    <scope>NUCLEOTIDE SEQUENCE [LARGE SCALE GENOMIC DNA]</scope>
    <source>
        <strain evidence="8">CBS 583.65</strain>
    </source>
</reference>
<evidence type="ECO:0000256" key="1">
    <source>
        <dbReference type="ARBA" id="ARBA00004141"/>
    </source>
</evidence>
<dbReference type="RefSeq" id="XP_040672019.1">
    <property type="nucleotide sequence ID" value="XM_040810619.1"/>
</dbReference>
<proteinExistence type="predicted"/>
<dbReference type="PANTHER" id="PTHR23507:SF1">
    <property type="entry name" value="FI18259P1-RELATED"/>
    <property type="match status" value="1"/>
</dbReference>
<evidence type="ECO:0000313" key="8">
    <source>
        <dbReference type="Proteomes" id="UP000184073"/>
    </source>
</evidence>
<feature type="transmembrane region" description="Helical" evidence="6">
    <location>
        <begin position="73"/>
        <end position="90"/>
    </location>
</feature>
<dbReference type="Proteomes" id="UP000184073">
    <property type="component" value="Unassembled WGS sequence"/>
</dbReference>